<evidence type="ECO:0008006" key="5">
    <source>
        <dbReference type="Google" id="ProtNLM"/>
    </source>
</evidence>
<proteinExistence type="predicted"/>
<feature type="region of interest" description="Disordered" evidence="1">
    <location>
        <begin position="27"/>
        <end position="56"/>
    </location>
</feature>
<dbReference type="PROSITE" id="PS51257">
    <property type="entry name" value="PROKAR_LIPOPROTEIN"/>
    <property type="match status" value="1"/>
</dbReference>
<dbReference type="RefSeq" id="WP_198568882.1">
    <property type="nucleotide sequence ID" value="NZ_CP066167.1"/>
</dbReference>
<sequence length="449" mass="42895">MWKLESGKGVAAIALAASLSLTACGGGSSGGGGGGNNPGGDGGNPGGGGDPVTQYQGVEGPLDVVQEPLSTQVFGTLADGTAGTPLEGAVKCLDQVVVEDVVDILDSVLGVASAETAADPQAAFGTAQANLQLAAGELLNDLPNLLASLAGQSDCSGTSAGGDDNPLAGTPLAPLADALAPFLGGNFDPSQMDVTTLTGLFADISSAFSEGIDGLPAEVSGAPVLGGLLTTLDVALADLAVTTNAVALSDGEAVSAGVTTTLNHLLTGVLVDVVPIGFFEQQAGQPGLFSAPIESAVGEITTQLDGALGTALVPLFDGLGTLLTSIEGALSGGLPGGVGDGPTGTPLDALLGPLMSLTDSLPGAGGVPSGDGVTGTPLDILLTPLVSAIEGGGAGSCPLASTPLSPICGVVDGLLGGLSASPGANPLTLLTDLIDTLLGGLLGGLTGQA</sequence>
<keyword evidence="2" id="KW-0732">Signal</keyword>
<gene>
    <name evidence="3" type="ORF">I6N98_13535</name>
</gene>
<dbReference type="Proteomes" id="UP000596063">
    <property type="component" value="Chromosome"/>
</dbReference>
<reference evidence="3 4" key="1">
    <citation type="submission" date="2020-12" db="EMBL/GenBank/DDBJ databases">
        <authorList>
            <person name="Shan Y."/>
        </authorList>
    </citation>
    <scope>NUCLEOTIDE SEQUENCE [LARGE SCALE GENOMIC DNA]</scope>
    <source>
        <strain evidence="4">csc3.9</strain>
    </source>
</reference>
<accession>A0A7T4QZ15</accession>
<feature type="signal peptide" evidence="2">
    <location>
        <begin position="1"/>
        <end position="23"/>
    </location>
</feature>
<dbReference type="AlphaFoldDB" id="A0A7T4QZ15"/>
<evidence type="ECO:0000256" key="1">
    <source>
        <dbReference type="SAM" id="MobiDB-lite"/>
    </source>
</evidence>
<protein>
    <recommendedName>
        <fullName evidence="5">Collagen-like protein</fullName>
    </recommendedName>
</protein>
<keyword evidence="4" id="KW-1185">Reference proteome</keyword>
<dbReference type="KEGG" id="snan:I6N98_13535"/>
<evidence type="ECO:0000256" key="2">
    <source>
        <dbReference type="SAM" id="SignalP"/>
    </source>
</evidence>
<feature type="chain" id="PRO_5032387597" description="Collagen-like protein" evidence="2">
    <location>
        <begin position="24"/>
        <end position="449"/>
    </location>
</feature>
<organism evidence="3 4">
    <name type="scientific">Spongiibacter nanhainus</name>
    <dbReference type="NCBI Taxonomy" id="2794344"/>
    <lineage>
        <taxon>Bacteria</taxon>
        <taxon>Pseudomonadati</taxon>
        <taxon>Pseudomonadota</taxon>
        <taxon>Gammaproteobacteria</taxon>
        <taxon>Cellvibrionales</taxon>
        <taxon>Spongiibacteraceae</taxon>
        <taxon>Spongiibacter</taxon>
    </lineage>
</organism>
<name>A0A7T4QZ15_9GAMM</name>
<evidence type="ECO:0000313" key="4">
    <source>
        <dbReference type="Proteomes" id="UP000596063"/>
    </source>
</evidence>
<dbReference type="EMBL" id="CP066167">
    <property type="protein sequence ID" value="QQD17381.1"/>
    <property type="molecule type" value="Genomic_DNA"/>
</dbReference>
<feature type="compositionally biased region" description="Gly residues" evidence="1">
    <location>
        <begin position="27"/>
        <end position="50"/>
    </location>
</feature>
<evidence type="ECO:0000313" key="3">
    <source>
        <dbReference type="EMBL" id="QQD17381.1"/>
    </source>
</evidence>